<keyword evidence="1" id="KW-0328">Glycosyltransferase</keyword>
<dbReference type="Pfam" id="PF02277">
    <property type="entry name" value="DBI_PRT"/>
    <property type="match status" value="1"/>
</dbReference>
<reference evidence="1 2" key="1">
    <citation type="journal article" date="2018" name="Nat. Biotechnol.">
        <title>A standardized bacterial taxonomy based on genome phylogeny substantially revises the tree of life.</title>
        <authorList>
            <person name="Parks D.H."/>
            <person name="Chuvochina M."/>
            <person name="Waite D.W."/>
            <person name="Rinke C."/>
            <person name="Skarshewski A."/>
            <person name="Chaumeil P.A."/>
            <person name="Hugenholtz P."/>
        </authorList>
    </citation>
    <scope>NUCLEOTIDE SEQUENCE [LARGE SCALE GENOMIC DNA]</scope>
    <source>
        <strain evidence="1">UBA11247</strain>
    </source>
</reference>
<dbReference type="Proteomes" id="UP000261739">
    <property type="component" value="Unassembled WGS sequence"/>
</dbReference>
<dbReference type="PANTHER" id="PTHR43463">
    <property type="entry name" value="NICOTINATE-NUCLEOTIDE--DIMETHYLBENZIMIDAZOLE PHOSPHORIBOSYLTRANSFERASE"/>
    <property type="match status" value="1"/>
</dbReference>
<evidence type="ECO:0000313" key="1">
    <source>
        <dbReference type="EMBL" id="HCT14031.1"/>
    </source>
</evidence>
<dbReference type="InterPro" id="IPR036087">
    <property type="entry name" value="Nict_dMeBzImd_PRibTrfase_sf"/>
</dbReference>
<comment type="caution">
    <text evidence="1">The sequence shown here is derived from an EMBL/GenBank/DDBJ whole genome shotgun (WGS) entry which is preliminary data.</text>
</comment>
<dbReference type="SUPFAM" id="SSF52733">
    <property type="entry name" value="Nicotinate mononucleotide:5,6-dimethylbenzimidazole phosphoribosyltransferase (CobT)"/>
    <property type="match status" value="1"/>
</dbReference>
<dbReference type="Gene3D" id="3.40.50.10210">
    <property type="match status" value="1"/>
</dbReference>
<dbReference type="EMBL" id="DQID01000122">
    <property type="protein sequence ID" value="HCT14031.1"/>
    <property type="molecule type" value="Genomic_DNA"/>
</dbReference>
<organism evidence="1 2">
    <name type="scientific">Corynebacterium nuruki</name>
    <dbReference type="NCBI Taxonomy" id="1032851"/>
    <lineage>
        <taxon>Bacteria</taxon>
        <taxon>Bacillati</taxon>
        <taxon>Actinomycetota</taxon>
        <taxon>Actinomycetes</taxon>
        <taxon>Mycobacteriales</taxon>
        <taxon>Corynebacteriaceae</taxon>
        <taxon>Corynebacterium</taxon>
    </lineage>
</organism>
<dbReference type="STRING" id="863239.GCA_000213935_00358"/>
<dbReference type="AlphaFoldDB" id="A0A3D4SYF5"/>
<proteinExistence type="predicted"/>
<evidence type="ECO:0000313" key="2">
    <source>
        <dbReference type="Proteomes" id="UP000261739"/>
    </source>
</evidence>
<sequence length="259" mass="25634">MAGSAAGPGLDPLASGPRLVGITEASGAAGDTGDESGTGATGDRLAAAMQVPTVHRDVADTPVDRARDLGAEIADRAADDGIPLLVLADPDVPDTTTAAVVGTLCNLEPVKAHSPAGRTDHAWADEVAVVRDLMFTTRSLRGGPADATKATGVLDAVGSPATAAVTGLLARAAQRRTPVILDGAASLAAALLAEALSPGSVSWWLAPHRPGGAGADAAAAVLDRLQLRPVHDRELGATAGGAGLCVLPLLQAAALSTAR</sequence>
<accession>A0A3D4SYF5</accession>
<gene>
    <name evidence="1" type="ORF">DIW82_04330</name>
</gene>
<name>A0A3D4SYF5_9CORY</name>
<dbReference type="PANTHER" id="PTHR43463:SF1">
    <property type="entry name" value="NICOTINATE-NUCLEOTIDE--DIMETHYLBENZIMIDAZOLE PHOSPHORIBOSYLTRANSFERASE"/>
    <property type="match status" value="1"/>
</dbReference>
<dbReference type="GO" id="GO:0008939">
    <property type="term" value="F:nicotinate-nucleotide-dimethylbenzimidazole phosphoribosyltransferase activity"/>
    <property type="evidence" value="ECO:0007669"/>
    <property type="project" value="InterPro"/>
</dbReference>
<dbReference type="InterPro" id="IPR003200">
    <property type="entry name" value="Nict_dMeBzImd_PRibTrfase"/>
</dbReference>
<keyword evidence="1" id="KW-0808">Transferase</keyword>
<protein>
    <submittedName>
        <fullName evidence="1">Nicotinate-nucleotide--dimethylbenzimidazole phosphoribosyltransferase</fullName>
    </submittedName>
</protein>